<proteinExistence type="predicted"/>
<dbReference type="Pfam" id="PF00550">
    <property type="entry name" value="PP-binding"/>
    <property type="match status" value="1"/>
</dbReference>
<feature type="non-terminal residue" evidence="7">
    <location>
        <position position="1"/>
    </location>
</feature>
<feature type="region of interest" description="Disordered" evidence="5">
    <location>
        <begin position="372"/>
        <end position="394"/>
    </location>
</feature>
<evidence type="ECO:0000256" key="5">
    <source>
        <dbReference type="SAM" id="MobiDB-lite"/>
    </source>
</evidence>
<dbReference type="EMBL" id="WTFF01000308">
    <property type="protein sequence ID" value="MBW5485874.1"/>
    <property type="molecule type" value="Genomic_DNA"/>
</dbReference>
<dbReference type="SMART" id="SM00822">
    <property type="entry name" value="PKS_KR"/>
    <property type="match status" value="1"/>
</dbReference>
<feature type="domain" description="Carrier" evidence="6">
    <location>
        <begin position="254"/>
        <end position="329"/>
    </location>
</feature>
<gene>
    <name evidence="7" type="ORF">GPJ59_29405</name>
</gene>
<dbReference type="RefSeq" id="WP_219670909.1">
    <property type="nucleotide sequence ID" value="NZ_WTFF01000308.1"/>
</dbReference>
<dbReference type="SUPFAM" id="SSF51735">
    <property type="entry name" value="NAD(P)-binding Rossmann-fold domains"/>
    <property type="match status" value="1"/>
</dbReference>
<keyword evidence="2" id="KW-0597">Phosphoprotein</keyword>
<protein>
    <submittedName>
        <fullName evidence="7">SDR family NAD(P)-dependent oxidoreductase</fullName>
    </submittedName>
</protein>
<evidence type="ECO:0000259" key="6">
    <source>
        <dbReference type="PROSITE" id="PS50075"/>
    </source>
</evidence>
<dbReference type="InterPro" id="IPR036736">
    <property type="entry name" value="ACP-like_sf"/>
</dbReference>
<evidence type="ECO:0000256" key="3">
    <source>
        <dbReference type="ARBA" id="ARBA00022679"/>
    </source>
</evidence>
<dbReference type="InterPro" id="IPR020806">
    <property type="entry name" value="PKS_PP-bd"/>
</dbReference>
<dbReference type="Proteomes" id="UP000812013">
    <property type="component" value="Unassembled WGS sequence"/>
</dbReference>
<dbReference type="InterPro" id="IPR013968">
    <property type="entry name" value="PKS_KR"/>
</dbReference>
<evidence type="ECO:0000256" key="4">
    <source>
        <dbReference type="ARBA" id="ARBA00023268"/>
    </source>
</evidence>
<keyword evidence="8" id="KW-1185">Reference proteome</keyword>
<dbReference type="Pfam" id="PF08659">
    <property type="entry name" value="KR"/>
    <property type="match status" value="1"/>
</dbReference>
<dbReference type="PANTHER" id="PTHR43775">
    <property type="entry name" value="FATTY ACID SYNTHASE"/>
    <property type="match status" value="1"/>
</dbReference>
<comment type="caution">
    <text evidence="7">The sequence shown here is derived from an EMBL/GenBank/DDBJ whole genome shotgun (WGS) entry which is preliminary data.</text>
</comment>
<evidence type="ECO:0000256" key="2">
    <source>
        <dbReference type="ARBA" id="ARBA00022553"/>
    </source>
</evidence>
<dbReference type="InterPro" id="IPR009081">
    <property type="entry name" value="PP-bd_ACP"/>
</dbReference>
<dbReference type="Gene3D" id="1.10.1200.10">
    <property type="entry name" value="ACP-like"/>
    <property type="match status" value="1"/>
</dbReference>
<keyword evidence="1" id="KW-0596">Phosphopantetheine</keyword>
<reference evidence="7 8" key="1">
    <citation type="submission" date="2019-12" db="EMBL/GenBank/DDBJ databases">
        <title>Genome sequence of Streptomyces bambusae.</title>
        <authorList>
            <person name="Bansal K."/>
            <person name="Choksket S."/>
            <person name="Korpole S."/>
            <person name="Patil P.B."/>
        </authorList>
    </citation>
    <scope>NUCLEOTIDE SEQUENCE [LARGE SCALE GENOMIC DNA]</scope>
    <source>
        <strain evidence="7 8">SK60</strain>
    </source>
</reference>
<dbReference type="SMART" id="SM01294">
    <property type="entry name" value="PKS_PP_betabranch"/>
    <property type="match status" value="1"/>
</dbReference>
<keyword evidence="3" id="KW-0808">Transferase</keyword>
<keyword evidence="4" id="KW-0511">Multifunctional enzyme</keyword>
<dbReference type="InterPro" id="IPR057326">
    <property type="entry name" value="KR_dom"/>
</dbReference>
<dbReference type="SMART" id="SM00823">
    <property type="entry name" value="PKS_PP"/>
    <property type="match status" value="1"/>
</dbReference>
<dbReference type="InterPro" id="IPR036291">
    <property type="entry name" value="NAD(P)-bd_dom_sf"/>
</dbReference>
<evidence type="ECO:0000313" key="8">
    <source>
        <dbReference type="Proteomes" id="UP000812013"/>
    </source>
</evidence>
<dbReference type="CDD" id="cd08952">
    <property type="entry name" value="KR_1_SDR_x"/>
    <property type="match status" value="1"/>
</dbReference>
<accession>A0ABS6ZEM4</accession>
<dbReference type="InterPro" id="IPR050091">
    <property type="entry name" value="PKS_NRPS_Biosynth_Enz"/>
</dbReference>
<dbReference type="PANTHER" id="PTHR43775:SF51">
    <property type="entry name" value="INACTIVE PHENOLPHTHIOCEROL SYNTHESIS POLYKETIDE SYNTHASE TYPE I PKS1-RELATED"/>
    <property type="match status" value="1"/>
</dbReference>
<name>A0ABS6ZEM4_9ACTN</name>
<dbReference type="PROSITE" id="PS50075">
    <property type="entry name" value="CARRIER"/>
    <property type="match status" value="1"/>
</dbReference>
<evidence type="ECO:0000256" key="1">
    <source>
        <dbReference type="ARBA" id="ARBA00022450"/>
    </source>
</evidence>
<sequence>LVLTSRRGEQAPGAADLAAELTAAGTRVTVAACDAADREALAAVIDAVPAELPLTAVVHTAGVLDDGVLDALTPERFAAVARPKADAAVHLHELTRDHDLSAFVLFSSFAGAVGGAGQANYAAANAVLDALAEQRRADGLPATAVAWGAWAGGGMAEDEAAVGDRLRRHGVRPMDPHTAVAGLRQALDHGDAAVAVADIDWELFTPGFTAVRPSPLLTGIPEALARRAAAPAAGDDDAAWHDRIALLPDADRTEALLDLVRTQAAAVLGHGGPAAVAPAQPFRDLGFDSLMAVDLRNVLGARTGLALPTTVVFDHPTPQALAAFLAEELGGTAATRLRAGLDRLEDALAAALGDPALLAEAETRLTALLARARGGEDPTPGPDAPLGEDRPALDTADDLFAYIDQKYGTR</sequence>
<organism evidence="7 8">
    <name type="scientific">Streptomyces bambusae</name>
    <dbReference type="NCBI Taxonomy" id="1550616"/>
    <lineage>
        <taxon>Bacteria</taxon>
        <taxon>Bacillati</taxon>
        <taxon>Actinomycetota</taxon>
        <taxon>Actinomycetes</taxon>
        <taxon>Kitasatosporales</taxon>
        <taxon>Streptomycetaceae</taxon>
        <taxon>Streptomyces</taxon>
    </lineage>
</organism>
<dbReference type="SUPFAM" id="SSF47336">
    <property type="entry name" value="ACP-like"/>
    <property type="match status" value="1"/>
</dbReference>
<evidence type="ECO:0000313" key="7">
    <source>
        <dbReference type="EMBL" id="MBW5485874.1"/>
    </source>
</evidence>
<dbReference type="Gene3D" id="3.40.50.720">
    <property type="entry name" value="NAD(P)-binding Rossmann-like Domain"/>
    <property type="match status" value="1"/>
</dbReference>